<organism evidence="2 3">
    <name type="scientific">Dokdonella fugitiva</name>
    <dbReference type="NCBI Taxonomy" id="328517"/>
    <lineage>
        <taxon>Bacteria</taxon>
        <taxon>Pseudomonadati</taxon>
        <taxon>Pseudomonadota</taxon>
        <taxon>Gammaproteobacteria</taxon>
        <taxon>Lysobacterales</taxon>
        <taxon>Rhodanobacteraceae</taxon>
        <taxon>Dokdonella</taxon>
    </lineage>
</organism>
<evidence type="ECO:0000313" key="3">
    <source>
        <dbReference type="Proteomes" id="UP000550401"/>
    </source>
</evidence>
<dbReference type="Proteomes" id="UP000550401">
    <property type="component" value="Unassembled WGS sequence"/>
</dbReference>
<comment type="caution">
    <text evidence="2">The sequence shown here is derived from an EMBL/GenBank/DDBJ whole genome shotgun (WGS) entry which is preliminary data.</text>
</comment>
<dbReference type="RefSeq" id="WP_182530784.1">
    <property type="nucleotide sequence ID" value="NZ_JACGXL010000002.1"/>
</dbReference>
<name>A0A839F6D9_9GAMM</name>
<gene>
    <name evidence="2" type="ORF">FHW12_001955</name>
</gene>
<keyword evidence="3" id="KW-1185">Reference proteome</keyword>
<sequence>MIERVRFEDGHAADRRECNVCGEQWMVPVVAAVPDPDADVEAIELRDTDGDAPDEADGIEEWFR</sequence>
<evidence type="ECO:0000313" key="2">
    <source>
        <dbReference type="EMBL" id="MBA8887741.1"/>
    </source>
</evidence>
<feature type="compositionally biased region" description="Acidic residues" evidence="1">
    <location>
        <begin position="50"/>
        <end position="64"/>
    </location>
</feature>
<dbReference type="AlphaFoldDB" id="A0A839F6D9"/>
<proteinExistence type="predicted"/>
<reference evidence="2 3" key="1">
    <citation type="submission" date="2020-07" db="EMBL/GenBank/DDBJ databases">
        <title>Genomic Encyclopedia of Type Strains, Phase IV (KMG-V): Genome sequencing to study the core and pangenomes of soil and plant-associated prokaryotes.</title>
        <authorList>
            <person name="Whitman W."/>
        </authorList>
    </citation>
    <scope>NUCLEOTIDE SEQUENCE [LARGE SCALE GENOMIC DNA]</scope>
    <source>
        <strain evidence="2 3">RH2WT43</strain>
    </source>
</reference>
<feature type="region of interest" description="Disordered" evidence="1">
    <location>
        <begin position="45"/>
        <end position="64"/>
    </location>
</feature>
<evidence type="ECO:0000256" key="1">
    <source>
        <dbReference type="SAM" id="MobiDB-lite"/>
    </source>
</evidence>
<accession>A0A839F6D9</accession>
<protein>
    <submittedName>
        <fullName evidence="2">Uncharacterized protein</fullName>
    </submittedName>
</protein>
<dbReference type="EMBL" id="JACGXL010000002">
    <property type="protein sequence ID" value="MBA8887741.1"/>
    <property type="molecule type" value="Genomic_DNA"/>
</dbReference>